<dbReference type="OMA" id="SSWHRMA"/>
<dbReference type="HOGENOM" id="CLU_003616_1_0_1"/>
<dbReference type="STRING" id="985895.E5ACC5"/>
<keyword evidence="2" id="KW-1185">Reference proteome</keyword>
<dbReference type="OrthoDB" id="2549237at2759"/>
<dbReference type="Proteomes" id="UP000002668">
    <property type="component" value="Genome"/>
</dbReference>
<protein>
    <submittedName>
        <fullName evidence="1">Uncharacterized protein</fullName>
    </submittedName>
</protein>
<dbReference type="InParanoid" id="E5ACC5"/>
<evidence type="ECO:0000313" key="2">
    <source>
        <dbReference type="Proteomes" id="UP000002668"/>
    </source>
</evidence>
<dbReference type="eggNOG" id="ENOG502RWXH">
    <property type="taxonomic scope" value="Eukaryota"/>
</dbReference>
<evidence type="ECO:0000313" key="1">
    <source>
        <dbReference type="EMBL" id="CBY02127.1"/>
    </source>
</evidence>
<dbReference type="GeneID" id="13286684"/>
<dbReference type="VEuPathDB" id="FungiDB:LEMA_P009140.1"/>
<dbReference type="EMBL" id="FP929139">
    <property type="protein sequence ID" value="CBY02127.1"/>
    <property type="molecule type" value="Genomic_DNA"/>
</dbReference>
<accession>E5ACC5</accession>
<sequence>MNTVLDAQRIRASTPAQLCQYYKELRAQASDELITAELLRAIEFGSVSPSNFDVWLGITQSPTVIREGLHQDHSAIVRQFAIAHFRRRLHSAAWRDAWTGVGDIPGILGILAGLSVMHVKKLCQILGRCAKGKDMKEKRDCITALFKALHPSTYVNTKYKTSDQRPLAKHYGLLLPACSEELVEFALTAGAKGIGKHARERDLLEHHPECLGRIQLSRLKNEEMKAIDREHIKSLANRYRTTVSPSDGFSNSMKYSLDCLRTLASLENSKIDESFVVNTIIQPLLNRAVRKRVKWDMILDIVHLTLQYFGKNPTAGKMINLDEKHIVHLVACCWSRKPQLFESQLRALFNHLVDGIKSLDTLTCWGKILSGTLPQHRYALMRFCIQASTGLDIDIDADLEKLKGGLSADLLAKLGPTQALEFFNRVRKVRGDFAFLEGSSYDSVLHLGIAYHVAIRETQIWHLHLLKQSGDHATALTLANEYIEGRKKSAKIASQPEQRGHQAKSALFAAIASGSLDCYADTLKWAERFMNDPLVLRELYPQTYPSEAVRLLSGIPEPIDSSSTISEIRNGVEKANLILSGMFDTACAAMIQPSFNAPGWNGVLSLFRRAVNERIKLTTVLLQTLKCAKEDLFDCFWSSTVQMLVTVEEKANSEACKKLGANDLRGLLAHGSHEIEELKIDVINIPAVRFIDELAKSRDALWSRLRASAHPSLSTMPDCLPRGLAIQHLIPRWTFDVEDLEIFAPYLSSRVKKTLTPDKQLAFQVVPADKRSQECVGVFVDSYKYALELYIPKCCTKTVRQERAKEVWKYATGPLSHDRVHKVDGVWYWKRVATHIPADWPPQEVRNTTVWPILPNSSDSGALVVWNPLEVEGLTNFPQKLETPTYIDLSVGVSLAMHDPATIGDTLPLKHLAYVPLSFENELIKLWDKSGPMSEAAVLLALLYLDGPFSEDGLLQSPFPSSSDVRYPAMSLSQDFMSRNFFSYRSAVRNIRGHLNIMPPELIHRLARRAIRALDYSEWTSGTPIYHEVAMQLIVRLGESDRPSLAIDLVIDTVTKQPRLSSWHRLLLKPSFLHRLSAADAAKCFRKLTSRINHSLQDTISVENVHEGKSISFTKPHGGDAIAESKEGPYVKITTLKLLIRLINSTKVISEGSAIEALGTLATIATHTDVRLNIVRSLLDMLDRYEATHADAIFTILESIVWEAGNLKERDPISESDWEKAEVTKEPPNIRWMIQDPVPTSSPTLHELLKHVRSEELSGKNFDDYLQRVLFPVFEKLKQQTARWVSIFLRKHGIDEAAERELNLPFVPWRTEFLLLRTMASHNNSNKFRALPSTLLKDLVDYAIYTVAPPSAIIVLHKKLRNISAMLSQSDIPVYLTFYDEGLDIARRIIPGGLFALLGKICTPYVEMEYDAYASISDGGITPQLVHEQTMILFKALVNHAEPSYISNSLLRDVLHGNYLQSHWWPTHGKPLLQEMIFYISSLRTEMWKTDPARKPSVLPNTFPWRLMLLDFPLPNTEDSMPESETKSRVFADQIANVVRELSRESAYHIKLAHLKSYLDLEPQSDSSIDHTKRDLLRQIMHRHCGLTALYLGDIGDTKEMNDLERRLRVEIAVILLERAGKASTMDKRVRERGQDMVQVWKQDRDEEVRRMGWGVRTVLLVKDKCLPMPICTPGAKGYALPVYFERITLQAHLRDYDHSSNYVVYGHTAFQNVSLKRERRVKCSHSDEK</sequence>
<proteinExistence type="predicted"/>
<gene>
    <name evidence="1" type="ORF">LEMA_P009140.1</name>
</gene>
<name>E5ACC5_LEPMJ</name>
<organism evidence="1 2">
    <name type="scientific">Leptosphaeria maculans (strain JN3 / isolate v23.1.3 / race Av1-4-5-6-7-8)</name>
    <name type="common">Blackleg fungus</name>
    <name type="synonym">Phoma lingam</name>
    <dbReference type="NCBI Taxonomy" id="985895"/>
    <lineage>
        <taxon>Eukaryota</taxon>
        <taxon>Fungi</taxon>
        <taxon>Dikarya</taxon>
        <taxon>Ascomycota</taxon>
        <taxon>Pezizomycotina</taxon>
        <taxon>Dothideomycetes</taxon>
        <taxon>Pleosporomycetidae</taxon>
        <taxon>Pleosporales</taxon>
        <taxon>Pleosporineae</taxon>
        <taxon>Leptosphaeriaceae</taxon>
        <taxon>Plenodomus</taxon>
        <taxon>Plenodomus lingam/Leptosphaeria maculans species complex</taxon>
    </lineage>
</organism>
<reference evidence="2" key="1">
    <citation type="journal article" date="2011" name="Nat. Commun.">
        <title>Effector diversification within compartments of the Leptosphaeria maculans genome affected by Repeat-Induced Point mutations.</title>
        <authorList>
            <person name="Rouxel T."/>
            <person name="Grandaubert J."/>
            <person name="Hane J.K."/>
            <person name="Hoede C."/>
            <person name="van de Wouw A.P."/>
            <person name="Couloux A."/>
            <person name="Dominguez V."/>
            <person name="Anthouard V."/>
            <person name="Bally P."/>
            <person name="Bourras S."/>
            <person name="Cozijnsen A.J."/>
            <person name="Ciuffetti L.M."/>
            <person name="Degrave A."/>
            <person name="Dilmaghani A."/>
            <person name="Duret L."/>
            <person name="Fudal I."/>
            <person name="Goodwin S.B."/>
            <person name="Gout L."/>
            <person name="Glaser N."/>
            <person name="Linglin J."/>
            <person name="Kema G.H.J."/>
            <person name="Lapalu N."/>
            <person name="Lawrence C.B."/>
            <person name="May K."/>
            <person name="Meyer M."/>
            <person name="Ollivier B."/>
            <person name="Poulain J."/>
            <person name="Schoch C.L."/>
            <person name="Simon A."/>
            <person name="Spatafora J.W."/>
            <person name="Stachowiak A."/>
            <person name="Turgeon B.G."/>
            <person name="Tyler B.M."/>
            <person name="Vincent D."/>
            <person name="Weissenbach J."/>
            <person name="Amselem J."/>
            <person name="Quesneville H."/>
            <person name="Oliver R.P."/>
            <person name="Wincker P."/>
            <person name="Balesdent M.-H."/>
            <person name="Howlett B.J."/>
        </authorList>
    </citation>
    <scope>NUCLEOTIDE SEQUENCE [LARGE SCALE GENOMIC DNA]</scope>
    <source>
        <strain evidence="2">JN3 / isolate v23.1.3 / race Av1-4-5-6-7-8</strain>
    </source>
</reference>